<reference evidence="8 9" key="1">
    <citation type="submission" date="2019-02" db="EMBL/GenBank/DDBJ databases">
        <title>Halieaceae_genomes.</title>
        <authorList>
            <person name="Li S.-H."/>
        </authorList>
    </citation>
    <scope>NUCLEOTIDE SEQUENCE [LARGE SCALE GENOMIC DNA]</scope>
    <source>
        <strain evidence="8 9">JH123</strain>
    </source>
</reference>
<dbReference type="EMBL" id="CP036501">
    <property type="protein sequence ID" value="UZP75366.1"/>
    <property type="molecule type" value="Genomic_DNA"/>
</dbReference>
<evidence type="ECO:0000256" key="5">
    <source>
        <dbReference type="ARBA" id="ARBA00023136"/>
    </source>
</evidence>
<dbReference type="Proteomes" id="UP001317963">
    <property type="component" value="Chromosome"/>
</dbReference>
<keyword evidence="3" id="KW-0997">Cell inner membrane</keyword>
<keyword evidence="9" id="KW-1185">Reference proteome</keyword>
<evidence type="ECO:0000256" key="6">
    <source>
        <dbReference type="ARBA" id="ARBA00023315"/>
    </source>
</evidence>
<proteinExistence type="predicted"/>
<evidence type="ECO:0000256" key="2">
    <source>
        <dbReference type="ARBA" id="ARBA00022475"/>
    </source>
</evidence>
<dbReference type="PANTHER" id="PTHR30606:SF10">
    <property type="entry name" value="PHOSPHATIDYLINOSITOL MANNOSIDE ACYLTRANSFERASE"/>
    <property type="match status" value="1"/>
</dbReference>
<evidence type="ECO:0000313" key="8">
    <source>
        <dbReference type="EMBL" id="UZP75366.1"/>
    </source>
</evidence>
<evidence type="ECO:0000256" key="4">
    <source>
        <dbReference type="ARBA" id="ARBA00022679"/>
    </source>
</evidence>
<feature type="compositionally biased region" description="Polar residues" evidence="7">
    <location>
        <begin position="283"/>
        <end position="301"/>
    </location>
</feature>
<evidence type="ECO:0000313" key="9">
    <source>
        <dbReference type="Proteomes" id="UP001317963"/>
    </source>
</evidence>
<gene>
    <name evidence="8" type="ORF">E0F26_11740</name>
</gene>
<organism evidence="8 9">
    <name type="scientific">Candidatus Paraluminiphilus aquimaris</name>
    <dbReference type="NCBI Taxonomy" id="2518994"/>
    <lineage>
        <taxon>Bacteria</taxon>
        <taxon>Pseudomonadati</taxon>
        <taxon>Pseudomonadota</taxon>
        <taxon>Gammaproteobacteria</taxon>
        <taxon>Cellvibrionales</taxon>
        <taxon>Halieaceae</taxon>
        <taxon>Candidatus Paraluminiphilus</taxon>
    </lineage>
</organism>
<dbReference type="RefSeq" id="WP_279241853.1">
    <property type="nucleotide sequence ID" value="NZ_CP036501.1"/>
</dbReference>
<dbReference type="InterPro" id="IPR004960">
    <property type="entry name" value="LipA_acyltrans"/>
</dbReference>
<dbReference type="CDD" id="cd07984">
    <property type="entry name" value="LPLAT_LABLAT-like"/>
    <property type="match status" value="1"/>
</dbReference>
<keyword evidence="4" id="KW-0808">Transferase</keyword>
<dbReference type="Pfam" id="PF03279">
    <property type="entry name" value="Lip_A_acyltrans"/>
    <property type="match status" value="1"/>
</dbReference>
<evidence type="ECO:0000256" key="7">
    <source>
        <dbReference type="SAM" id="MobiDB-lite"/>
    </source>
</evidence>
<sequence length="301" mass="34690">MTYWLYRTIAALPLAYAYHLSTVIAWLTQSVVKYRVKTVDRNLRAAFPGETDEWYLTTRKRFYKQFAEVAIESLYGWRIPKAELEERMKLVGWEPLQASSETTPKPGILLSIHHGNWEWLMQRASLAASAPLDGVYKPLHDKGADRFALESRGRWGATLVTMKAMGRHVLRNRRKPRVLALLADQAPGKRETAHWTQFMNQPAGFFLGPATLANITQYPVYFVRGKRLNRGYYEVELIEICREPGTLSQEALIERYVELAEETIRSEPESYLWSNRRWKRSPPQATLTESGAVSDEIQSNP</sequence>
<keyword evidence="5" id="KW-0472">Membrane</keyword>
<protein>
    <recommendedName>
        <fullName evidence="10">Lauroyl acyltransferase</fullName>
    </recommendedName>
</protein>
<name>A0ABY6Q8W5_9GAMM</name>
<keyword evidence="2" id="KW-1003">Cell membrane</keyword>
<evidence type="ECO:0008006" key="10">
    <source>
        <dbReference type="Google" id="ProtNLM"/>
    </source>
</evidence>
<evidence type="ECO:0000256" key="1">
    <source>
        <dbReference type="ARBA" id="ARBA00004533"/>
    </source>
</evidence>
<evidence type="ECO:0000256" key="3">
    <source>
        <dbReference type="ARBA" id="ARBA00022519"/>
    </source>
</evidence>
<comment type="subcellular location">
    <subcellularLocation>
        <location evidence="1">Cell inner membrane</location>
    </subcellularLocation>
</comment>
<dbReference type="PANTHER" id="PTHR30606">
    <property type="entry name" value="LIPID A BIOSYNTHESIS LAUROYL ACYLTRANSFERASE"/>
    <property type="match status" value="1"/>
</dbReference>
<accession>A0ABY6Q8W5</accession>
<keyword evidence="6" id="KW-0012">Acyltransferase</keyword>
<feature type="region of interest" description="Disordered" evidence="7">
    <location>
        <begin position="279"/>
        <end position="301"/>
    </location>
</feature>